<protein>
    <submittedName>
        <fullName evidence="2">Uncharacterized protein</fullName>
    </submittedName>
</protein>
<keyword evidence="1" id="KW-0812">Transmembrane</keyword>
<accession>A0ABR5A9Q8</accession>
<sequence length="156" mass="17792">MQIQLKKKYLYSAILIIFFIGWFSWLFIESSQTHKMEARVKGLLGTALQKAATDTPRVKVMNNGKEFYGPDLNNSHFMSSVYSRLNLVMFEGLQSQTSPFSKMESLKMDTDYISQLHAEATVKFVVFAGLTKTITVSETIQAPRYKEITGLAEMDR</sequence>
<evidence type="ECO:0000313" key="2">
    <source>
        <dbReference type="EMBL" id="KIL37627.1"/>
    </source>
</evidence>
<comment type="caution">
    <text evidence="2">The sequence shown here is derived from an EMBL/GenBank/DDBJ whole genome shotgun (WGS) entry which is preliminary data.</text>
</comment>
<organism evidence="2 3">
    <name type="scientific">Cohnella kolymensis</name>
    <dbReference type="NCBI Taxonomy" id="1590652"/>
    <lineage>
        <taxon>Bacteria</taxon>
        <taxon>Bacillati</taxon>
        <taxon>Bacillota</taxon>
        <taxon>Bacilli</taxon>
        <taxon>Bacillales</taxon>
        <taxon>Paenibacillaceae</taxon>
        <taxon>Cohnella</taxon>
    </lineage>
</organism>
<proteinExistence type="predicted"/>
<evidence type="ECO:0000313" key="3">
    <source>
        <dbReference type="Proteomes" id="UP000054526"/>
    </source>
</evidence>
<feature type="transmembrane region" description="Helical" evidence="1">
    <location>
        <begin position="9"/>
        <end position="28"/>
    </location>
</feature>
<keyword evidence="3" id="KW-1185">Reference proteome</keyword>
<name>A0ABR5A9Q8_9BACL</name>
<dbReference type="RefSeq" id="WP_041059339.1">
    <property type="nucleotide sequence ID" value="NZ_JXAL01000001.1"/>
</dbReference>
<dbReference type="EMBL" id="JXAL01000001">
    <property type="protein sequence ID" value="KIL37627.1"/>
    <property type="molecule type" value="Genomic_DNA"/>
</dbReference>
<dbReference type="Proteomes" id="UP000054526">
    <property type="component" value="Unassembled WGS sequence"/>
</dbReference>
<keyword evidence="1" id="KW-0472">Membrane</keyword>
<reference evidence="2 3" key="1">
    <citation type="submission" date="2014-12" db="EMBL/GenBank/DDBJ databases">
        <title>Draft genome sequence of Cohnella kolymensis strain B-2846.</title>
        <authorList>
            <person name="Karlyshev A.V."/>
            <person name="Kudryashova E.B."/>
        </authorList>
    </citation>
    <scope>NUCLEOTIDE SEQUENCE [LARGE SCALE GENOMIC DNA]</scope>
    <source>
        <strain evidence="2 3">VKM B-2846</strain>
    </source>
</reference>
<gene>
    <name evidence="2" type="ORF">SD71_03235</name>
</gene>
<evidence type="ECO:0000256" key="1">
    <source>
        <dbReference type="SAM" id="Phobius"/>
    </source>
</evidence>
<keyword evidence="1" id="KW-1133">Transmembrane helix</keyword>